<keyword evidence="4 11" id="KW-0808">Transferase</keyword>
<dbReference type="GO" id="GO:0016020">
    <property type="term" value="C:membrane"/>
    <property type="evidence" value="ECO:0007669"/>
    <property type="project" value="UniProtKB-SubCell"/>
</dbReference>
<keyword evidence="5 12" id="KW-0812">Transmembrane</keyword>
<evidence type="ECO:0000313" key="14">
    <source>
        <dbReference type="Proteomes" id="UP000254893"/>
    </source>
</evidence>
<organism evidence="13 14">
    <name type="scientific">Sphingobacterium spiritivorum</name>
    <name type="common">Flavobacterium spiritivorum</name>
    <dbReference type="NCBI Taxonomy" id="258"/>
    <lineage>
        <taxon>Bacteria</taxon>
        <taxon>Pseudomonadati</taxon>
        <taxon>Bacteroidota</taxon>
        <taxon>Sphingobacteriia</taxon>
        <taxon>Sphingobacteriales</taxon>
        <taxon>Sphingobacteriaceae</taxon>
        <taxon>Sphingobacterium</taxon>
    </lineage>
</organism>
<proteinExistence type="inferred from homology"/>
<feature type="transmembrane region" description="Helical" evidence="12">
    <location>
        <begin position="113"/>
        <end position="133"/>
    </location>
</feature>
<evidence type="ECO:0000256" key="8">
    <source>
        <dbReference type="ARBA" id="ARBA00023136"/>
    </source>
</evidence>
<dbReference type="AlphaFoldDB" id="A0A380BP59"/>
<keyword evidence="7" id="KW-0443">Lipid metabolism</keyword>
<keyword evidence="10" id="KW-1208">Phospholipid metabolism</keyword>
<dbReference type="InterPro" id="IPR050324">
    <property type="entry name" value="CDP-alcohol_PTase-I"/>
</dbReference>
<evidence type="ECO:0000256" key="4">
    <source>
        <dbReference type="ARBA" id="ARBA00022679"/>
    </source>
</evidence>
<keyword evidence="6 12" id="KW-1133">Transmembrane helix</keyword>
<evidence type="ECO:0000313" key="13">
    <source>
        <dbReference type="EMBL" id="SUJ04592.1"/>
    </source>
</evidence>
<evidence type="ECO:0000256" key="9">
    <source>
        <dbReference type="ARBA" id="ARBA00023209"/>
    </source>
</evidence>
<dbReference type="InterPro" id="IPR048254">
    <property type="entry name" value="CDP_ALCOHOL_P_TRANSF_CS"/>
</dbReference>
<dbReference type="EMBL" id="UGYW01000002">
    <property type="protein sequence ID" value="SUJ04592.1"/>
    <property type="molecule type" value="Genomic_DNA"/>
</dbReference>
<feature type="transmembrane region" description="Helical" evidence="12">
    <location>
        <begin position="31"/>
        <end position="48"/>
    </location>
</feature>
<dbReference type="Gene3D" id="1.20.120.1760">
    <property type="match status" value="1"/>
</dbReference>
<dbReference type="InterPro" id="IPR000462">
    <property type="entry name" value="CDP-OH_P_trans"/>
</dbReference>
<evidence type="ECO:0000256" key="3">
    <source>
        <dbReference type="ARBA" id="ARBA00022516"/>
    </source>
</evidence>
<evidence type="ECO:0000256" key="10">
    <source>
        <dbReference type="ARBA" id="ARBA00023264"/>
    </source>
</evidence>
<keyword evidence="8 12" id="KW-0472">Membrane</keyword>
<evidence type="ECO:0000256" key="5">
    <source>
        <dbReference type="ARBA" id="ARBA00022692"/>
    </source>
</evidence>
<dbReference type="Proteomes" id="UP000254893">
    <property type="component" value="Unassembled WGS sequence"/>
</dbReference>
<sequence length="252" mass="29025">MYNFKPSLKIMIFQRWLFLVIYYMKKYIPNTLTCLNLFSGCAGVLFALKGEFQYTFYCVLFSGICDFFDGMAARALHVKSTIGKELDSLADMISFGFLPGAVIYFLLKEINTEMSWLPYLAFVMTVFSGLRLAKFNVDERQSTDFIGLNTPMNTFYIISLPFIAQIYPEIIMNNVFLLVTVVLSSALLVSELRLFSMKLSSLSWKANQFKYLFLILSIVLLGLLKFLAIPFILLAYIVFSIIHFRTLRQDKD</sequence>
<evidence type="ECO:0000256" key="12">
    <source>
        <dbReference type="SAM" id="Phobius"/>
    </source>
</evidence>
<feature type="transmembrane region" description="Helical" evidence="12">
    <location>
        <begin position="145"/>
        <end position="164"/>
    </location>
</feature>
<evidence type="ECO:0000256" key="7">
    <source>
        <dbReference type="ARBA" id="ARBA00023098"/>
    </source>
</evidence>
<keyword evidence="3" id="KW-0444">Lipid biosynthesis</keyword>
<comment type="similarity">
    <text evidence="2 11">Belongs to the CDP-alcohol phosphatidyltransferase class-I family.</text>
</comment>
<feature type="transmembrane region" description="Helical" evidence="12">
    <location>
        <begin position="88"/>
        <end position="107"/>
    </location>
</feature>
<dbReference type="PANTHER" id="PTHR14269">
    <property type="entry name" value="CDP-DIACYLGLYCEROL--GLYCEROL-3-PHOSPHATE 3-PHOSPHATIDYLTRANSFERASE-RELATED"/>
    <property type="match status" value="1"/>
</dbReference>
<dbReference type="PROSITE" id="PS00379">
    <property type="entry name" value="CDP_ALCOHOL_P_TRANSF"/>
    <property type="match status" value="1"/>
</dbReference>
<dbReference type="PANTHER" id="PTHR14269:SF61">
    <property type="entry name" value="CDP-DIACYLGLYCEROL--SERINE O-PHOSPHATIDYLTRANSFERASE"/>
    <property type="match status" value="1"/>
</dbReference>
<feature type="transmembrane region" description="Helical" evidence="12">
    <location>
        <begin position="54"/>
        <end position="76"/>
    </location>
</feature>
<dbReference type="GO" id="GO:0016780">
    <property type="term" value="F:phosphotransferase activity, for other substituted phosphate groups"/>
    <property type="evidence" value="ECO:0007669"/>
    <property type="project" value="InterPro"/>
</dbReference>
<evidence type="ECO:0000256" key="1">
    <source>
        <dbReference type="ARBA" id="ARBA00004141"/>
    </source>
</evidence>
<protein>
    <submittedName>
        <fullName evidence="13">CDP-diacylglycerol-serine O-phosphatidyltransferase</fullName>
    </submittedName>
</protein>
<name>A0A380BP59_SPHSI</name>
<accession>A0A380BP59</accession>
<comment type="subcellular location">
    <subcellularLocation>
        <location evidence="1">Membrane</location>
        <topology evidence="1">Multi-pass membrane protein</topology>
    </subcellularLocation>
</comment>
<feature type="transmembrane region" description="Helical" evidence="12">
    <location>
        <begin position="170"/>
        <end position="190"/>
    </location>
</feature>
<reference evidence="13 14" key="1">
    <citation type="submission" date="2018-06" db="EMBL/GenBank/DDBJ databases">
        <authorList>
            <consortium name="Pathogen Informatics"/>
            <person name="Doyle S."/>
        </authorList>
    </citation>
    <scope>NUCLEOTIDE SEQUENCE [LARGE SCALE GENOMIC DNA]</scope>
    <source>
        <strain evidence="13 14">NCTC11388</strain>
    </source>
</reference>
<dbReference type="Pfam" id="PF01066">
    <property type="entry name" value="CDP-OH_P_transf"/>
    <property type="match status" value="1"/>
</dbReference>
<dbReference type="GO" id="GO:0008654">
    <property type="term" value="P:phospholipid biosynthetic process"/>
    <property type="evidence" value="ECO:0007669"/>
    <property type="project" value="UniProtKB-KW"/>
</dbReference>
<evidence type="ECO:0000256" key="11">
    <source>
        <dbReference type="RuleBase" id="RU003750"/>
    </source>
</evidence>
<evidence type="ECO:0000256" key="6">
    <source>
        <dbReference type="ARBA" id="ARBA00022989"/>
    </source>
</evidence>
<dbReference type="InterPro" id="IPR043130">
    <property type="entry name" value="CDP-OH_PTrfase_TM_dom"/>
</dbReference>
<evidence type="ECO:0000256" key="2">
    <source>
        <dbReference type="ARBA" id="ARBA00010441"/>
    </source>
</evidence>
<gene>
    <name evidence="13" type="ORF">NCTC11388_01434</name>
</gene>
<feature type="transmembrane region" description="Helical" evidence="12">
    <location>
        <begin position="211"/>
        <end position="244"/>
    </location>
</feature>
<keyword evidence="9" id="KW-0594">Phospholipid biosynthesis</keyword>